<protein>
    <submittedName>
        <fullName evidence="1">Uncharacterized protein</fullName>
    </submittedName>
</protein>
<reference evidence="1" key="1">
    <citation type="submission" date="2014-12" db="EMBL/GenBank/DDBJ databases">
        <title>Insight into the proteome of Arion vulgaris.</title>
        <authorList>
            <person name="Aradska J."/>
            <person name="Bulat T."/>
            <person name="Smidak R."/>
            <person name="Sarate P."/>
            <person name="Gangsoo J."/>
            <person name="Sialana F."/>
            <person name="Bilban M."/>
            <person name="Lubec G."/>
        </authorList>
    </citation>
    <scope>NUCLEOTIDE SEQUENCE</scope>
    <source>
        <tissue evidence="1">Skin</tissue>
    </source>
</reference>
<feature type="non-terminal residue" evidence="1">
    <location>
        <position position="68"/>
    </location>
</feature>
<feature type="non-terminal residue" evidence="1">
    <location>
        <position position="1"/>
    </location>
</feature>
<gene>
    <name evidence="1" type="primary">ORF216564</name>
</gene>
<dbReference type="AlphaFoldDB" id="A0A0B7BZR4"/>
<sequence length="68" mass="7726">SSDCVSVSQGTTDNYCVSPVNNPIDYYYSSESESDMFDSCVQSLSKTDKKKMMWKQHSDITMFLVKHA</sequence>
<dbReference type="EMBL" id="HACG01050810">
    <property type="protein sequence ID" value="CEK97675.1"/>
    <property type="molecule type" value="Transcribed_RNA"/>
</dbReference>
<name>A0A0B7BZR4_9EUPU</name>
<accession>A0A0B7BZR4</accession>
<proteinExistence type="predicted"/>
<evidence type="ECO:0000313" key="1">
    <source>
        <dbReference type="EMBL" id="CEK97675.1"/>
    </source>
</evidence>
<organism evidence="1">
    <name type="scientific">Arion vulgaris</name>
    <dbReference type="NCBI Taxonomy" id="1028688"/>
    <lineage>
        <taxon>Eukaryota</taxon>
        <taxon>Metazoa</taxon>
        <taxon>Spiralia</taxon>
        <taxon>Lophotrochozoa</taxon>
        <taxon>Mollusca</taxon>
        <taxon>Gastropoda</taxon>
        <taxon>Heterobranchia</taxon>
        <taxon>Euthyneura</taxon>
        <taxon>Panpulmonata</taxon>
        <taxon>Eupulmonata</taxon>
        <taxon>Stylommatophora</taxon>
        <taxon>Helicina</taxon>
        <taxon>Arionoidea</taxon>
        <taxon>Arionidae</taxon>
        <taxon>Arion</taxon>
    </lineage>
</organism>